<dbReference type="VEuPathDB" id="FungiDB:PV10_05468"/>
<organism evidence="8 9">
    <name type="scientific">Exophiala mesophila</name>
    <name type="common">Black yeast-like fungus</name>
    <dbReference type="NCBI Taxonomy" id="212818"/>
    <lineage>
        <taxon>Eukaryota</taxon>
        <taxon>Fungi</taxon>
        <taxon>Dikarya</taxon>
        <taxon>Ascomycota</taxon>
        <taxon>Pezizomycotina</taxon>
        <taxon>Eurotiomycetes</taxon>
        <taxon>Chaetothyriomycetidae</taxon>
        <taxon>Chaetothyriales</taxon>
        <taxon>Herpotrichiellaceae</taxon>
        <taxon>Exophiala</taxon>
    </lineage>
</organism>
<feature type="region of interest" description="Disordered" evidence="5">
    <location>
        <begin position="49"/>
        <end position="92"/>
    </location>
</feature>
<evidence type="ECO:0000256" key="1">
    <source>
        <dbReference type="ARBA" id="ARBA00004141"/>
    </source>
</evidence>
<keyword evidence="3 6" id="KW-1133">Transmembrane helix</keyword>
<dbReference type="OMA" id="INEHFRH"/>
<evidence type="ECO:0000256" key="5">
    <source>
        <dbReference type="SAM" id="MobiDB-lite"/>
    </source>
</evidence>
<reference evidence="8 9" key="1">
    <citation type="submission" date="2015-01" db="EMBL/GenBank/DDBJ databases">
        <title>The Genome Sequence of Exophiala mesophila CBS40295.</title>
        <authorList>
            <consortium name="The Broad Institute Genomics Platform"/>
            <person name="Cuomo C."/>
            <person name="de Hoog S."/>
            <person name="Gorbushina A."/>
            <person name="Stielow B."/>
            <person name="Teixiera M."/>
            <person name="Abouelleil A."/>
            <person name="Chapman S.B."/>
            <person name="Priest M."/>
            <person name="Young S.K."/>
            <person name="Wortman J."/>
            <person name="Nusbaum C."/>
            <person name="Birren B."/>
        </authorList>
    </citation>
    <scope>NUCLEOTIDE SEQUENCE [LARGE SCALE GENOMIC DNA]</scope>
    <source>
        <strain evidence="8 9">CBS 40295</strain>
    </source>
</reference>
<dbReference type="GeneID" id="27323313"/>
<feature type="transmembrane region" description="Helical" evidence="6">
    <location>
        <begin position="693"/>
        <end position="710"/>
    </location>
</feature>
<dbReference type="EMBL" id="KN847523">
    <property type="protein sequence ID" value="KIV90862.1"/>
    <property type="molecule type" value="Genomic_DNA"/>
</dbReference>
<feature type="transmembrane region" description="Helical" evidence="6">
    <location>
        <begin position="116"/>
        <end position="135"/>
    </location>
</feature>
<evidence type="ECO:0000259" key="7">
    <source>
        <dbReference type="Pfam" id="PF13515"/>
    </source>
</evidence>
<evidence type="ECO:0000256" key="2">
    <source>
        <dbReference type="ARBA" id="ARBA00022692"/>
    </source>
</evidence>
<feature type="transmembrane region" description="Helical" evidence="6">
    <location>
        <begin position="163"/>
        <end position="188"/>
    </location>
</feature>
<dbReference type="AlphaFoldDB" id="A0A0D1Z7V1"/>
<dbReference type="Pfam" id="PF13515">
    <property type="entry name" value="FUSC_2"/>
    <property type="match status" value="1"/>
</dbReference>
<dbReference type="RefSeq" id="XP_016222436.1">
    <property type="nucleotide sequence ID" value="XM_016370143.1"/>
</dbReference>
<evidence type="ECO:0000256" key="4">
    <source>
        <dbReference type="ARBA" id="ARBA00023136"/>
    </source>
</evidence>
<proteinExistence type="predicted"/>
<evidence type="ECO:0000313" key="8">
    <source>
        <dbReference type="EMBL" id="KIV90862.1"/>
    </source>
</evidence>
<feature type="transmembrane region" description="Helical" evidence="6">
    <location>
        <begin position="261"/>
        <end position="281"/>
    </location>
</feature>
<evidence type="ECO:0000256" key="6">
    <source>
        <dbReference type="SAM" id="Phobius"/>
    </source>
</evidence>
<protein>
    <recommendedName>
        <fullName evidence="7">Integral membrane bound transporter domain-containing protein</fullName>
    </recommendedName>
</protein>
<feature type="transmembrane region" description="Helical" evidence="6">
    <location>
        <begin position="801"/>
        <end position="828"/>
    </location>
</feature>
<dbReference type="PANTHER" id="PTHR47804:SF1">
    <property type="entry name" value="DUF2421 DOMAIN-CONTAINING PROTEIN"/>
    <property type="match status" value="1"/>
</dbReference>
<feature type="transmembrane region" description="Helical" evidence="6">
    <location>
        <begin position="739"/>
        <end position="757"/>
    </location>
</feature>
<accession>A0A0D1Z7V1</accession>
<dbReference type="InterPro" id="IPR049453">
    <property type="entry name" value="Memb_transporter_dom"/>
</dbReference>
<gene>
    <name evidence="8" type="ORF">PV10_05468</name>
</gene>
<dbReference type="STRING" id="212818.A0A0D1Z7V1"/>
<keyword evidence="4 6" id="KW-0472">Membrane</keyword>
<comment type="subcellular location">
    <subcellularLocation>
        <location evidence="1">Membrane</location>
        <topology evidence="1">Multi-pass membrane protein</topology>
    </subcellularLocation>
</comment>
<evidence type="ECO:0000256" key="3">
    <source>
        <dbReference type="ARBA" id="ARBA00022989"/>
    </source>
</evidence>
<sequence>MPLTFDTSKRIATSSVVQRSLADEDIFQLRLSSYIDPATGARRNKSFTLRSSQSHNVLPPNSYPDDTTPLLASSGDRPQNPSSSRPNTIAGSLKEHTTNTKNFLFSDTGKGIFKCALAYLLGSLATFVPVISSLLGRQDSKHMVATITVYFHPARSLGSMLDALLLATTAFIYTALISLLSMTVAVFFADAVHLAVLGHIVVLVVFIGGGLGFIGWVKLKLNDPLVNIACSLASLGLITVLTKEGAVQAGDYSFEKISQILRMLIAGVLSTMLVSFIVFPISARAKLRQSLIDVTDCLSDMLALTTSSFLSGDQAELEDKIFIDISERHKKLSASMPKGLKESKYEHYLLGTERQAAAEDKLAHCIQRISQSIGGLRSAARMQFIIINQQPPTSSWTHTPPLGSLVQSPFDSYLDRKPSTTHANITDFFSPLSPDLVKGGDKSQQTPLKFRTPVQIFDIFIENLGPAMRSLAFTLKEILDDFPFDKPRDYAALTNPKFKVSLDRALKLYKTTRKASLDMVYEQKIMDISRPIPVQADWEEAAACCGYFSFSLVEVAESIKDYLLILDEFQLEVDEKPNGRSWRWLKFWSSTDASHDLDGVDPDFAKVLDRANALDLQVGQPPTTLPELHSKPMWPGRSQFKQWLFQRLYTVMSFGRREDVKFAIKVGLGAMLYAAASFIPASRPTYSHWRGEWGLVSYMLVCSMTIGASNTTGYSRVLGTCLGAGLAIAAWETCQGNPFAMAFFGFCMAYWTAYIIVGQGKGPMGRFIMLTYNLSALYAYSLTALDDDDDGDEEDEGNNPFIFAIATHRVVAVLSGCLWGLIITRVVWPQSARQKLKDGLSLLWLRMGLIWKRDPLATLTEGMHPDGYMNLREEYYLQRYLASLQALTEASKSEFELRRPFPHATYARILDETKDMLDAFHAMNEVILKDLTASPGEDALLKATAKERAQLCGRISHLFSVLASSMKLEYAIPSDALPNIDHTRDRLLAKIFAYRRHDAEEQRTSDEDYSLLYTYALVTGQLSVGIDKVVSDVEELFGVLDEEALRLQ</sequence>
<feature type="domain" description="Integral membrane bound transporter" evidence="7">
    <location>
        <begin position="686"/>
        <end position="823"/>
    </location>
</feature>
<dbReference type="GO" id="GO:0016020">
    <property type="term" value="C:membrane"/>
    <property type="evidence" value="ECO:0007669"/>
    <property type="project" value="UniProtKB-SubCell"/>
</dbReference>
<dbReference type="Proteomes" id="UP000054302">
    <property type="component" value="Unassembled WGS sequence"/>
</dbReference>
<feature type="compositionally biased region" description="Polar residues" evidence="5">
    <location>
        <begin position="76"/>
        <end position="90"/>
    </location>
</feature>
<keyword evidence="2 6" id="KW-0812">Transmembrane</keyword>
<evidence type="ECO:0000313" key="9">
    <source>
        <dbReference type="Proteomes" id="UP000054302"/>
    </source>
</evidence>
<dbReference type="InterPro" id="IPR052430">
    <property type="entry name" value="IVT-Associated"/>
</dbReference>
<keyword evidence="9" id="KW-1185">Reference proteome</keyword>
<dbReference type="HOGENOM" id="CLU_001127_0_0_1"/>
<dbReference type="OrthoDB" id="68611at2759"/>
<feature type="transmembrane region" description="Helical" evidence="6">
    <location>
        <begin position="194"/>
        <end position="217"/>
    </location>
</feature>
<dbReference type="PANTHER" id="PTHR47804">
    <property type="entry name" value="60S RIBOSOMAL PROTEIN L19"/>
    <property type="match status" value="1"/>
</dbReference>
<name>A0A0D1Z7V1_EXOME</name>
<feature type="transmembrane region" description="Helical" evidence="6">
    <location>
        <begin position="662"/>
        <end position="681"/>
    </location>
</feature>